<sequence length="136" mass="15029">MASLSAAAEESKLSPELLRTIRDDAEARVDVMVQLTSPSQAVQASRNHADAADLSRTQRVSCVAESLQDFAAHTQQPVKDLLARHSELFRGSTFLWISNSVAVQGAQRELLLALTRLDAVEKIDLEQVFQIRTENQ</sequence>
<evidence type="ECO:0000313" key="1">
    <source>
        <dbReference type="EMBL" id="EGZ19250.1"/>
    </source>
</evidence>
<dbReference type="GeneID" id="20641549"/>
<protein>
    <submittedName>
        <fullName evidence="1">Uncharacterized protein</fullName>
    </submittedName>
</protein>
<keyword evidence="2" id="KW-1185">Reference proteome</keyword>
<organism evidence="1 2">
    <name type="scientific">Phytophthora sojae (strain P6497)</name>
    <name type="common">Soybean stem and root rot agent</name>
    <name type="synonym">Phytophthora megasperma f. sp. glycines</name>
    <dbReference type="NCBI Taxonomy" id="1094619"/>
    <lineage>
        <taxon>Eukaryota</taxon>
        <taxon>Sar</taxon>
        <taxon>Stramenopiles</taxon>
        <taxon>Oomycota</taxon>
        <taxon>Peronosporomycetes</taxon>
        <taxon>Peronosporales</taxon>
        <taxon>Peronosporaceae</taxon>
        <taxon>Phytophthora</taxon>
    </lineage>
</organism>
<name>G4Z2A6_PHYSP</name>
<reference evidence="1 2" key="1">
    <citation type="journal article" date="2006" name="Science">
        <title>Phytophthora genome sequences uncover evolutionary origins and mechanisms of pathogenesis.</title>
        <authorList>
            <person name="Tyler B.M."/>
            <person name="Tripathy S."/>
            <person name="Zhang X."/>
            <person name="Dehal P."/>
            <person name="Jiang R.H."/>
            <person name="Aerts A."/>
            <person name="Arredondo F.D."/>
            <person name="Baxter L."/>
            <person name="Bensasson D."/>
            <person name="Beynon J.L."/>
            <person name="Chapman J."/>
            <person name="Damasceno C.M."/>
            <person name="Dorrance A.E."/>
            <person name="Dou D."/>
            <person name="Dickerman A.W."/>
            <person name="Dubchak I.L."/>
            <person name="Garbelotto M."/>
            <person name="Gijzen M."/>
            <person name="Gordon S.G."/>
            <person name="Govers F."/>
            <person name="Grunwald N.J."/>
            <person name="Huang W."/>
            <person name="Ivors K.L."/>
            <person name="Jones R.W."/>
            <person name="Kamoun S."/>
            <person name="Krampis K."/>
            <person name="Lamour K.H."/>
            <person name="Lee M.K."/>
            <person name="McDonald W.H."/>
            <person name="Medina M."/>
            <person name="Meijer H.J."/>
            <person name="Nordberg E.K."/>
            <person name="Maclean D.J."/>
            <person name="Ospina-Giraldo M.D."/>
            <person name="Morris P.F."/>
            <person name="Phuntumart V."/>
            <person name="Putnam N.H."/>
            <person name="Rash S."/>
            <person name="Rose J.K."/>
            <person name="Sakihama Y."/>
            <person name="Salamov A.A."/>
            <person name="Savidor A."/>
            <person name="Scheuring C.F."/>
            <person name="Smith B.M."/>
            <person name="Sobral B.W."/>
            <person name="Terry A."/>
            <person name="Torto-Alalibo T.A."/>
            <person name="Win J."/>
            <person name="Xu Z."/>
            <person name="Zhang H."/>
            <person name="Grigoriev I.V."/>
            <person name="Rokhsar D.S."/>
            <person name="Boore J.L."/>
        </authorList>
    </citation>
    <scope>NUCLEOTIDE SEQUENCE [LARGE SCALE GENOMIC DNA]</scope>
    <source>
        <strain evidence="1 2">P6497</strain>
    </source>
</reference>
<dbReference type="RefSeq" id="XP_009521967.1">
    <property type="nucleotide sequence ID" value="XM_009523672.1"/>
</dbReference>
<accession>G4Z2A6</accession>
<dbReference type="Proteomes" id="UP000002640">
    <property type="component" value="Unassembled WGS sequence"/>
</dbReference>
<dbReference type="InParanoid" id="G4Z2A6"/>
<proteinExistence type="predicted"/>
<evidence type="ECO:0000313" key="2">
    <source>
        <dbReference type="Proteomes" id="UP000002640"/>
    </source>
</evidence>
<dbReference type="KEGG" id="psoj:PHYSODRAFT_297890"/>
<dbReference type="OMA" id="VKSACRE"/>
<dbReference type="EMBL" id="JH159153">
    <property type="protein sequence ID" value="EGZ19250.1"/>
    <property type="molecule type" value="Genomic_DNA"/>
</dbReference>
<gene>
    <name evidence="1" type="ORF">PHYSODRAFT_297890</name>
</gene>
<dbReference type="AlphaFoldDB" id="G4Z2A6"/>